<dbReference type="PANTHER" id="PTHR33375">
    <property type="entry name" value="CHROMOSOME-PARTITIONING PROTEIN PARB-RELATED"/>
    <property type="match status" value="1"/>
</dbReference>
<dbReference type="Gene3D" id="3.90.1530.30">
    <property type="match status" value="1"/>
</dbReference>
<dbReference type="AlphaFoldDB" id="A0A0F9E365"/>
<dbReference type="NCBIfam" id="TIGR00180">
    <property type="entry name" value="parB_part"/>
    <property type="match status" value="1"/>
</dbReference>
<organism evidence="3">
    <name type="scientific">marine sediment metagenome</name>
    <dbReference type="NCBI Taxonomy" id="412755"/>
    <lineage>
        <taxon>unclassified sequences</taxon>
        <taxon>metagenomes</taxon>
        <taxon>ecological metagenomes</taxon>
    </lineage>
</organism>
<dbReference type="InterPro" id="IPR050336">
    <property type="entry name" value="Chromosome_partition/occlusion"/>
</dbReference>
<dbReference type="SUPFAM" id="SSF109709">
    <property type="entry name" value="KorB DNA-binding domain-like"/>
    <property type="match status" value="1"/>
</dbReference>
<dbReference type="GO" id="GO:0007059">
    <property type="term" value="P:chromosome segregation"/>
    <property type="evidence" value="ECO:0007669"/>
    <property type="project" value="UniProtKB-KW"/>
</dbReference>
<protein>
    <recommendedName>
        <fullName evidence="2">ParB-like N-terminal domain-containing protein</fullName>
    </recommendedName>
</protein>
<dbReference type="PANTHER" id="PTHR33375:SF1">
    <property type="entry name" value="CHROMOSOME-PARTITIONING PROTEIN PARB-RELATED"/>
    <property type="match status" value="1"/>
</dbReference>
<dbReference type="InterPro" id="IPR004437">
    <property type="entry name" value="ParB/RepB/Spo0J"/>
</dbReference>
<evidence type="ECO:0000259" key="2">
    <source>
        <dbReference type="SMART" id="SM00470"/>
    </source>
</evidence>
<gene>
    <name evidence="3" type="ORF">LCGC14_2416290</name>
</gene>
<keyword evidence="1" id="KW-0159">Chromosome partition</keyword>
<proteinExistence type="predicted"/>
<dbReference type="GO" id="GO:0003677">
    <property type="term" value="F:DNA binding"/>
    <property type="evidence" value="ECO:0007669"/>
    <property type="project" value="InterPro"/>
</dbReference>
<dbReference type="InterPro" id="IPR041468">
    <property type="entry name" value="HTH_ParB/Spo0J"/>
</dbReference>
<evidence type="ECO:0000313" key="3">
    <source>
        <dbReference type="EMBL" id="KKL24341.1"/>
    </source>
</evidence>
<dbReference type="Pfam" id="PF17762">
    <property type="entry name" value="HTH_ParB"/>
    <property type="match status" value="1"/>
</dbReference>
<sequence>MSKNLSEVVKKISMLLIDGPKVDQRLEIDQDAIIELAGSIGEVGLQQPVLLTPRGKRFEIVWGHRRYLAHKYLGKTEILAKIQILTENQIAILRGTENLYRKDITAIEEAYTYHGLIEDGKLSIDEISRRMKKSAGVIRRRLDLLRMPEVLQKAIQKRKIGYAVAEDLWSLGNVGAIEYYLQFAVKHGATSAVVRSWVKDEKDQERRKKSGTEGGADRIALSEDKKVYVACDVCTNPMEIGEETVLRCCKTCSKAIVTAMKKGE</sequence>
<dbReference type="SMART" id="SM00470">
    <property type="entry name" value="ParB"/>
    <property type="match status" value="1"/>
</dbReference>
<dbReference type="Pfam" id="PF02195">
    <property type="entry name" value="ParB_N"/>
    <property type="match status" value="1"/>
</dbReference>
<evidence type="ECO:0000256" key="1">
    <source>
        <dbReference type="ARBA" id="ARBA00022829"/>
    </source>
</evidence>
<dbReference type="SUPFAM" id="SSF110849">
    <property type="entry name" value="ParB/Sulfiredoxin"/>
    <property type="match status" value="1"/>
</dbReference>
<dbReference type="EMBL" id="LAZR01036633">
    <property type="protein sequence ID" value="KKL24341.1"/>
    <property type="molecule type" value="Genomic_DNA"/>
</dbReference>
<feature type="domain" description="ParB-like N-terminal" evidence="2">
    <location>
        <begin position="10"/>
        <end position="99"/>
    </location>
</feature>
<name>A0A0F9E365_9ZZZZ</name>
<dbReference type="Gene3D" id="1.10.10.2830">
    <property type="match status" value="1"/>
</dbReference>
<dbReference type="InterPro" id="IPR036086">
    <property type="entry name" value="ParB/Sulfiredoxin_sf"/>
</dbReference>
<comment type="caution">
    <text evidence="3">The sequence shown here is derived from an EMBL/GenBank/DDBJ whole genome shotgun (WGS) entry which is preliminary data.</text>
</comment>
<accession>A0A0F9E365</accession>
<dbReference type="GO" id="GO:0005694">
    <property type="term" value="C:chromosome"/>
    <property type="evidence" value="ECO:0007669"/>
    <property type="project" value="TreeGrafter"/>
</dbReference>
<reference evidence="3" key="1">
    <citation type="journal article" date="2015" name="Nature">
        <title>Complex archaea that bridge the gap between prokaryotes and eukaryotes.</title>
        <authorList>
            <person name="Spang A."/>
            <person name="Saw J.H."/>
            <person name="Jorgensen S.L."/>
            <person name="Zaremba-Niedzwiedzka K."/>
            <person name="Martijn J."/>
            <person name="Lind A.E."/>
            <person name="van Eijk R."/>
            <person name="Schleper C."/>
            <person name="Guy L."/>
            <person name="Ettema T.J."/>
        </authorList>
    </citation>
    <scope>NUCLEOTIDE SEQUENCE</scope>
</reference>
<dbReference type="InterPro" id="IPR003115">
    <property type="entry name" value="ParB_N"/>
</dbReference>